<gene>
    <name evidence="2" type="ORF">CSR02_07620</name>
</gene>
<sequence>MGTEPGVDFCGGVIFFLNTHIINFIWLIAFIAICFVLYASFKIKELVSAWPVLHKIKDRPIIFLIGRFSYSVGFLYLKNLNIYFHNFTDGKSHKISPTELPLKFLRLMTTADFHADELAYLPRHLTLPIQPHEDNLASLSQLAFAQKNIT</sequence>
<evidence type="ECO:0000313" key="2">
    <source>
        <dbReference type="EMBL" id="PHY94160.1"/>
    </source>
</evidence>
<comment type="caution">
    <text evidence="2">The sequence shown here is derived from an EMBL/GenBank/DDBJ whole genome shotgun (WGS) entry which is preliminary data.</text>
</comment>
<proteinExistence type="predicted"/>
<keyword evidence="1" id="KW-1133">Transmembrane helix</keyword>
<name>A0A2G4RCC2_9PROT</name>
<dbReference type="EMBL" id="PEBQ01000103">
    <property type="protein sequence ID" value="PHY94160.1"/>
    <property type="molecule type" value="Genomic_DNA"/>
</dbReference>
<feature type="transmembrane region" description="Helical" evidence="1">
    <location>
        <begin position="20"/>
        <end position="41"/>
    </location>
</feature>
<keyword evidence="3" id="KW-1185">Reference proteome</keyword>
<accession>A0A2G4RCC2</accession>
<dbReference type="AlphaFoldDB" id="A0A2G4RCC2"/>
<keyword evidence="1" id="KW-0472">Membrane</keyword>
<dbReference type="Proteomes" id="UP000228751">
    <property type="component" value="Unassembled WGS sequence"/>
</dbReference>
<reference evidence="2 3" key="1">
    <citation type="submission" date="2017-10" db="EMBL/GenBank/DDBJ databases">
        <title>Genomic analysis of the genus Acetobacter.</title>
        <authorList>
            <person name="Kim K.H."/>
            <person name="Chun B.H."/>
            <person name="Son A.R."/>
            <person name="Jeon C.O."/>
        </authorList>
    </citation>
    <scope>NUCLEOTIDE SEQUENCE [LARGE SCALE GENOMIC DNA]</scope>
    <source>
        <strain evidence="2 3">LHT 2458</strain>
    </source>
</reference>
<protein>
    <submittedName>
        <fullName evidence="2">Uncharacterized protein</fullName>
    </submittedName>
</protein>
<evidence type="ECO:0000313" key="3">
    <source>
        <dbReference type="Proteomes" id="UP000228751"/>
    </source>
</evidence>
<evidence type="ECO:0000256" key="1">
    <source>
        <dbReference type="SAM" id="Phobius"/>
    </source>
</evidence>
<organism evidence="2 3">
    <name type="scientific">Acetobacter pomorum</name>
    <dbReference type="NCBI Taxonomy" id="65959"/>
    <lineage>
        <taxon>Bacteria</taxon>
        <taxon>Pseudomonadati</taxon>
        <taxon>Pseudomonadota</taxon>
        <taxon>Alphaproteobacteria</taxon>
        <taxon>Acetobacterales</taxon>
        <taxon>Acetobacteraceae</taxon>
        <taxon>Acetobacter</taxon>
    </lineage>
</organism>
<keyword evidence="1" id="KW-0812">Transmembrane</keyword>
<dbReference type="RefSeq" id="WP_099541148.1">
    <property type="nucleotide sequence ID" value="NZ_PEBQ01000103.1"/>
</dbReference>